<dbReference type="Proteomes" id="UP000274762">
    <property type="component" value="Unassembled WGS sequence"/>
</dbReference>
<name>A0A495K8E7_WILMA</name>
<evidence type="ECO:0000313" key="1">
    <source>
        <dbReference type="EMBL" id="RKR96824.1"/>
    </source>
</evidence>
<comment type="caution">
    <text evidence="1">The sequence shown here is derived from an EMBL/GenBank/DDBJ whole genome shotgun (WGS) entry which is preliminary data.</text>
</comment>
<dbReference type="RefSeq" id="WP_158599282.1">
    <property type="nucleotide sequence ID" value="NZ_CBCRXS010000003.1"/>
</dbReference>
<dbReference type="EMBL" id="RBKV01000001">
    <property type="protein sequence ID" value="RKR96824.1"/>
    <property type="molecule type" value="Genomic_DNA"/>
</dbReference>
<accession>A0A495K8E7</accession>
<dbReference type="AlphaFoldDB" id="A0A495K8E7"/>
<protein>
    <submittedName>
        <fullName evidence="1">Uncharacterized protein</fullName>
    </submittedName>
</protein>
<sequence length="139" mass="15373">MANFLTNPEQIAGQVAAVEDEHTIVINRGSNSGVRPGMIFALYNEAGEENSIEDPETGASLGPIPQEKLRVKVFDVFPRFSRAQTFRTNSPFSSLSFTIFARDRIETERGSAGEKRGRQEAITVNIGDLAKHVDTDRDF</sequence>
<proteinExistence type="predicted"/>
<organism evidence="1 2">
    <name type="scientific">Williamsia marianensis</name>
    <dbReference type="NCBI Taxonomy" id="85044"/>
    <lineage>
        <taxon>Bacteria</taxon>
        <taxon>Bacillati</taxon>
        <taxon>Actinomycetota</taxon>
        <taxon>Actinomycetes</taxon>
        <taxon>Mycobacteriales</taxon>
        <taxon>Nocardiaceae</taxon>
        <taxon>Williamsia</taxon>
    </lineage>
</organism>
<gene>
    <name evidence="1" type="ORF">DFJ75_3684</name>
</gene>
<dbReference type="OrthoDB" id="5242887at2"/>
<reference evidence="1 2" key="1">
    <citation type="submission" date="2018-10" db="EMBL/GenBank/DDBJ databases">
        <title>Sequencing the genomes of 1000 actinobacteria strains.</title>
        <authorList>
            <person name="Klenk H.-P."/>
        </authorList>
    </citation>
    <scope>NUCLEOTIDE SEQUENCE [LARGE SCALE GENOMIC DNA]</scope>
    <source>
        <strain evidence="1 2">DSM 44343</strain>
    </source>
</reference>
<evidence type="ECO:0000313" key="2">
    <source>
        <dbReference type="Proteomes" id="UP000274762"/>
    </source>
</evidence>